<comment type="caution">
    <text evidence="6">The sequence shown here is derived from an EMBL/GenBank/DDBJ whole genome shotgun (WGS) entry which is preliminary data.</text>
</comment>
<dbReference type="AlphaFoldDB" id="H1PYN2"/>
<dbReference type="SUPFAM" id="SSF140931">
    <property type="entry name" value="Fic-like"/>
    <property type="match status" value="1"/>
</dbReference>
<feature type="active site" evidence="1">
    <location>
        <position position="159"/>
    </location>
</feature>
<dbReference type="InterPro" id="IPR003812">
    <property type="entry name" value="Fido"/>
</dbReference>
<dbReference type="PANTHER" id="PTHR13504:SF38">
    <property type="entry name" value="FIDO DOMAIN-CONTAINING PROTEIN"/>
    <property type="match status" value="1"/>
</dbReference>
<dbReference type="InterPro" id="IPR036597">
    <property type="entry name" value="Fido-like_dom_sf"/>
</dbReference>
<dbReference type="PANTHER" id="PTHR13504">
    <property type="entry name" value="FIDO DOMAIN-CONTAINING PROTEIN DDB_G0283145"/>
    <property type="match status" value="1"/>
</dbReference>
<dbReference type="Gene3D" id="1.10.3290.10">
    <property type="entry name" value="Fido-like domain"/>
    <property type="match status" value="1"/>
</dbReference>
<evidence type="ECO:0000259" key="5">
    <source>
        <dbReference type="PROSITE" id="PS51459"/>
    </source>
</evidence>
<evidence type="ECO:0000313" key="6">
    <source>
        <dbReference type="EMBL" id="EHO77221.2"/>
    </source>
</evidence>
<dbReference type="PROSITE" id="PS51459">
    <property type="entry name" value="FIDO"/>
    <property type="match status" value="1"/>
</dbReference>
<organism evidence="6 7">
    <name type="scientific">Fusobacterium ulcerans 12-1B</name>
    <dbReference type="NCBI Taxonomy" id="457404"/>
    <lineage>
        <taxon>Bacteria</taxon>
        <taxon>Fusobacteriati</taxon>
        <taxon>Fusobacteriota</taxon>
        <taxon>Fusobacteriia</taxon>
        <taxon>Fusobacteriales</taxon>
        <taxon>Fusobacteriaceae</taxon>
        <taxon>Fusobacterium</taxon>
    </lineage>
</organism>
<sequence>MKLKEKMTEEYLDDLLVRIAHHSTAIEGNTISLNGTISIILDDTIPGGTSKREFYEVENHKQTIDYILKCLDNGEKLDIGIVKEVNNNLMDHLNIDKGKFKTNSNAIKGADFETASPSQTPTLMYQWVDNLNYRLENTNSEDEKIKAILDSHIKFERIHPFSDGNGRTGRIIMMYSMLEHEIPPLVITKDFKSNYMEKLREQDVEGLFEICKPLIEKERDRIEKFFNKEKVQIKDLEKKTEEKVIKKNPWAKTKENEKDKGNER</sequence>
<protein>
    <recommendedName>
        <fullName evidence="5">Fido domain-containing protein</fullName>
    </recommendedName>
</protein>
<keyword evidence="2" id="KW-0067">ATP-binding</keyword>
<dbReference type="RefSeq" id="WP_016361954.1">
    <property type="nucleotide sequence ID" value="NZ_KE161012.1"/>
</dbReference>
<dbReference type="GO" id="GO:0005524">
    <property type="term" value="F:ATP binding"/>
    <property type="evidence" value="ECO:0007669"/>
    <property type="project" value="UniProtKB-KW"/>
</dbReference>
<evidence type="ECO:0000256" key="1">
    <source>
        <dbReference type="PIRSR" id="PIRSR640198-1"/>
    </source>
</evidence>
<feature type="binding site" evidence="2">
    <location>
        <begin position="163"/>
        <end position="170"/>
    </location>
    <ligand>
        <name>ATP</name>
        <dbReference type="ChEBI" id="CHEBI:30616"/>
    </ligand>
</feature>
<accession>H1PYN2</accession>
<proteinExistence type="predicted"/>
<dbReference type="Proteomes" id="UP000003233">
    <property type="component" value="Unassembled WGS sequence"/>
</dbReference>
<evidence type="ECO:0000256" key="4">
    <source>
        <dbReference type="SAM" id="MobiDB-lite"/>
    </source>
</evidence>
<gene>
    <name evidence="6" type="ORF">HMPREF0402_03525</name>
</gene>
<feature type="region of interest" description="Disordered" evidence="4">
    <location>
        <begin position="245"/>
        <end position="264"/>
    </location>
</feature>
<dbReference type="InterPro" id="IPR040198">
    <property type="entry name" value="Fido_containing"/>
</dbReference>
<dbReference type="EMBL" id="AGWJ02000035">
    <property type="protein sequence ID" value="EHO77221.2"/>
    <property type="molecule type" value="Genomic_DNA"/>
</dbReference>
<evidence type="ECO:0000256" key="2">
    <source>
        <dbReference type="PIRSR" id="PIRSR640198-2"/>
    </source>
</evidence>
<feature type="site" description="Important for autoinhibition of adenylyltransferase activity" evidence="3">
    <location>
        <position position="27"/>
    </location>
</feature>
<feature type="compositionally biased region" description="Basic and acidic residues" evidence="4">
    <location>
        <begin position="252"/>
        <end position="264"/>
    </location>
</feature>
<name>H1PYN2_9FUSO</name>
<keyword evidence="2" id="KW-0547">Nucleotide-binding</keyword>
<dbReference type="PATRIC" id="fig|457404.5.peg.3500"/>
<feature type="domain" description="Fido" evidence="5">
    <location>
        <begin position="77"/>
        <end position="217"/>
    </location>
</feature>
<dbReference type="Pfam" id="PF02661">
    <property type="entry name" value="Fic"/>
    <property type="match status" value="1"/>
</dbReference>
<evidence type="ECO:0000256" key="3">
    <source>
        <dbReference type="PIRSR" id="PIRSR640198-3"/>
    </source>
</evidence>
<keyword evidence="7" id="KW-1185">Reference proteome</keyword>
<reference evidence="6 7" key="1">
    <citation type="submission" date="2012-07" db="EMBL/GenBank/DDBJ databases">
        <title>The Genome Sequence of Fusobacterium ulcerans 12_1B.</title>
        <authorList>
            <consortium name="The Broad Institute Genome Sequencing Platform"/>
            <person name="Earl A."/>
            <person name="Ward D."/>
            <person name="Feldgarden M."/>
            <person name="Gevers D."/>
            <person name="Strauss J."/>
            <person name="Ambrose C.E."/>
            <person name="Allen-Vercoe E."/>
            <person name="Walker B."/>
            <person name="Young S.K."/>
            <person name="Zeng Q."/>
            <person name="Gargeya S."/>
            <person name="Fitzgerald M."/>
            <person name="Haas B."/>
            <person name="Abouelleil A."/>
            <person name="Alvarado L."/>
            <person name="Arachchi H.M."/>
            <person name="Berlin A.M."/>
            <person name="Chapman S.B."/>
            <person name="Goldberg J."/>
            <person name="Griggs A."/>
            <person name="Gujja S."/>
            <person name="Hansen M."/>
            <person name="Howarth C."/>
            <person name="Imamovic A."/>
            <person name="Larimer J."/>
            <person name="McCowen C."/>
            <person name="Montmayeur A."/>
            <person name="Murphy C."/>
            <person name="Neiman D."/>
            <person name="Pearson M."/>
            <person name="Priest M."/>
            <person name="Roberts A."/>
            <person name="Saif S."/>
            <person name="Shea T."/>
            <person name="Sisk P."/>
            <person name="Sykes S."/>
            <person name="Wortman J."/>
            <person name="Nusbaum C."/>
            <person name="Birren B."/>
        </authorList>
    </citation>
    <scope>NUCLEOTIDE SEQUENCE [LARGE SCALE GENOMIC DNA]</scope>
    <source>
        <strain evidence="6 7">12_1B</strain>
    </source>
</reference>
<dbReference type="HOGENOM" id="CLU_040460_5_0_0"/>
<evidence type="ECO:0000313" key="7">
    <source>
        <dbReference type="Proteomes" id="UP000003233"/>
    </source>
</evidence>